<dbReference type="PANTHER" id="PTHR13947">
    <property type="entry name" value="GNAT FAMILY N-ACETYLTRANSFERASE"/>
    <property type="match status" value="1"/>
</dbReference>
<organism evidence="4 5">
    <name type="scientific">Dyella mobilis</name>
    <dbReference type="NCBI Taxonomy" id="1849582"/>
    <lineage>
        <taxon>Bacteria</taxon>
        <taxon>Pseudomonadati</taxon>
        <taxon>Pseudomonadota</taxon>
        <taxon>Gammaproteobacteria</taxon>
        <taxon>Lysobacterales</taxon>
        <taxon>Rhodanobacteraceae</taxon>
        <taxon>Dyella</taxon>
    </lineage>
</organism>
<evidence type="ECO:0000313" key="5">
    <source>
        <dbReference type="Proteomes" id="UP001430193"/>
    </source>
</evidence>
<feature type="domain" description="HTH marR-type" evidence="2">
    <location>
        <begin position="1"/>
        <end position="142"/>
    </location>
</feature>
<dbReference type="InterPro" id="IPR036390">
    <property type="entry name" value="WH_DNA-bd_sf"/>
</dbReference>
<dbReference type="SUPFAM" id="SSF46785">
    <property type="entry name" value="Winged helix' DNA-binding domain"/>
    <property type="match status" value="1"/>
</dbReference>
<evidence type="ECO:0000259" key="3">
    <source>
        <dbReference type="PROSITE" id="PS51186"/>
    </source>
</evidence>
<reference evidence="4" key="1">
    <citation type="submission" date="2020-10" db="EMBL/GenBank/DDBJ databases">
        <title>Phylogeny of dyella-like bacteria.</title>
        <authorList>
            <person name="Fu J."/>
        </authorList>
    </citation>
    <scope>NUCLEOTIDE SEQUENCE</scope>
    <source>
        <strain evidence="4">DHON07</strain>
    </source>
</reference>
<proteinExistence type="predicted"/>
<dbReference type="InterPro" id="IPR050769">
    <property type="entry name" value="NAT_camello-type"/>
</dbReference>
<accession>A0ABS2KAH1</accession>
<evidence type="ECO:0000256" key="1">
    <source>
        <dbReference type="ARBA" id="ARBA00022679"/>
    </source>
</evidence>
<dbReference type="InterPro" id="IPR036388">
    <property type="entry name" value="WH-like_DNA-bd_sf"/>
</dbReference>
<dbReference type="InterPro" id="IPR000182">
    <property type="entry name" value="GNAT_dom"/>
</dbReference>
<dbReference type="SMART" id="SM00347">
    <property type="entry name" value="HTH_MARR"/>
    <property type="match status" value="1"/>
</dbReference>
<dbReference type="PROSITE" id="PS50995">
    <property type="entry name" value="HTH_MARR_2"/>
    <property type="match status" value="1"/>
</dbReference>
<dbReference type="InterPro" id="IPR000835">
    <property type="entry name" value="HTH_MarR-typ"/>
</dbReference>
<dbReference type="Gene3D" id="1.10.10.10">
    <property type="entry name" value="Winged helix-like DNA-binding domain superfamily/Winged helix DNA-binding domain"/>
    <property type="match status" value="1"/>
</dbReference>
<comment type="caution">
    <text evidence="4">The sequence shown here is derived from an EMBL/GenBank/DDBJ whole genome shotgun (WGS) entry which is preliminary data.</text>
</comment>
<protein>
    <submittedName>
        <fullName evidence="4">MarR family transcriptional regulator</fullName>
    </submittedName>
</protein>
<name>A0ABS2KAH1_9GAMM</name>
<dbReference type="Gene3D" id="3.40.630.30">
    <property type="match status" value="1"/>
</dbReference>
<keyword evidence="1" id="KW-0808">Transferase</keyword>
<dbReference type="RefSeq" id="WP_204629727.1">
    <property type="nucleotide sequence ID" value="NZ_BSOC01000011.1"/>
</dbReference>
<dbReference type="Proteomes" id="UP001430193">
    <property type="component" value="Unassembled WGS sequence"/>
</dbReference>
<evidence type="ECO:0000313" key="4">
    <source>
        <dbReference type="EMBL" id="MBM7128114.1"/>
    </source>
</evidence>
<dbReference type="InterPro" id="IPR016181">
    <property type="entry name" value="Acyl_CoA_acyltransferase"/>
</dbReference>
<feature type="domain" description="N-acetyltransferase" evidence="3">
    <location>
        <begin position="153"/>
        <end position="311"/>
    </location>
</feature>
<sequence>MAATDALAEQTEAIRSFNRFYTRQIGVLDEGLLASPYTLTQARVLFELGTRKSATAAEIGEVLGLDAGYLSRIVQHFIAQTLIARAPSSQDGRQWVLSLTPAGRKAFRSLDRASHELTASNLSRLSAARRERLLASMKDVQQLLSSAEHTPQVVIRTHRVGDIGWAIERHGRLYADEFGLNEEFEALVATLFAQFATRHDPARERCWIAEADGERVGCVFVVRHAENPDTAQLRCLLVDPKGRGLGVGKRLVDECIAFAKSAGYAKMMLWTNDVLVSARRIYQAAGFSLASQERHHSFGHDMVGQVWTLTF</sequence>
<dbReference type="Pfam" id="PF00583">
    <property type="entry name" value="Acetyltransf_1"/>
    <property type="match status" value="1"/>
</dbReference>
<keyword evidence="5" id="KW-1185">Reference proteome</keyword>
<dbReference type="CDD" id="cd04301">
    <property type="entry name" value="NAT_SF"/>
    <property type="match status" value="1"/>
</dbReference>
<dbReference type="Pfam" id="PF12802">
    <property type="entry name" value="MarR_2"/>
    <property type="match status" value="1"/>
</dbReference>
<gene>
    <name evidence="4" type="ORF">ISS99_01130</name>
</gene>
<dbReference type="PROSITE" id="PS51186">
    <property type="entry name" value="GNAT"/>
    <property type="match status" value="1"/>
</dbReference>
<dbReference type="SUPFAM" id="SSF55729">
    <property type="entry name" value="Acyl-CoA N-acyltransferases (Nat)"/>
    <property type="match status" value="1"/>
</dbReference>
<dbReference type="EMBL" id="JADIKF010000030">
    <property type="protein sequence ID" value="MBM7128114.1"/>
    <property type="molecule type" value="Genomic_DNA"/>
</dbReference>
<dbReference type="PANTHER" id="PTHR13947:SF37">
    <property type="entry name" value="LD18367P"/>
    <property type="match status" value="1"/>
</dbReference>
<evidence type="ECO:0000259" key="2">
    <source>
        <dbReference type="PROSITE" id="PS50995"/>
    </source>
</evidence>